<dbReference type="PANTHER" id="PTHR10826:SF1">
    <property type="entry name" value="COMPLEMENT COMPONENT 1 Q SUBCOMPONENT-BINDING PROTEIN, MITOCHONDRIAL"/>
    <property type="match status" value="1"/>
</dbReference>
<reference evidence="1" key="1">
    <citation type="journal article" date="2022" name="G3 (Bethesda)">
        <title>High quality genome of the basidiomycete yeast Dioszegia hungarica PDD-24b-2 isolated from cloud water.</title>
        <authorList>
            <person name="Jarrige D."/>
            <person name="Haridas S."/>
            <person name="Bleykasten-Grosshans C."/>
            <person name="Joly M."/>
            <person name="Nadalig T."/>
            <person name="Sancelme M."/>
            <person name="Vuilleumier S."/>
            <person name="Grigoriev I.V."/>
            <person name="Amato P."/>
            <person name="Bringel F."/>
        </authorList>
    </citation>
    <scope>NUCLEOTIDE SEQUENCE</scope>
    <source>
        <strain evidence="1">PDD-24b-2</strain>
    </source>
</reference>
<dbReference type="PANTHER" id="PTHR10826">
    <property type="entry name" value="COMPLEMENT COMPONENT 1"/>
    <property type="match status" value="1"/>
</dbReference>
<gene>
    <name evidence="1" type="ORF">MKK02DRAFT_18919</name>
</gene>
<dbReference type="GeneID" id="77725221"/>
<dbReference type="InterPro" id="IPR003428">
    <property type="entry name" value="MAM33"/>
</dbReference>
<accession>A0AA38HFM8</accession>
<dbReference type="EMBL" id="JAKWFO010000001">
    <property type="protein sequence ID" value="KAI9639775.1"/>
    <property type="molecule type" value="Genomic_DNA"/>
</dbReference>
<dbReference type="Pfam" id="PF02330">
    <property type="entry name" value="MAM33"/>
    <property type="match status" value="1"/>
</dbReference>
<evidence type="ECO:0000313" key="1">
    <source>
        <dbReference type="EMBL" id="KAI9639775.1"/>
    </source>
</evidence>
<protein>
    <submittedName>
        <fullName evidence="1">Aerobic respiration-related protein</fullName>
    </submittedName>
</protein>
<name>A0AA38HFM8_9TREE</name>
<dbReference type="Gene3D" id="3.10.280.10">
    <property type="entry name" value="Mitochondrial glycoprotein"/>
    <property type="match status" value="1"/>
</dbReference>
<dbReference type="Proteomes" id="UP001164286">
    <property type="component" value="Unassembled WGS sequence"/>
</dbReference>
<sequence length="265" mass="29058">MSLRLIRPAARALLNARSAIPARIVAVAPRVAAPAFRSFSISQRRLGNGESDAVLSAAISAEHAYEVQETSAQPEIPEFLDTFRSNRTWEIQDNPGADDVVLTRKFGSESLKLTFQISDIDPLAEEEDPDHVAAPVADEGAEDVAAEDTPPYITVSLVISKPAHPNAMSVDMEAGEEGMVITNVAMFERGVALAEGNEGDWVRGGRYMGPQFEHLDTGVQDSFQAYLAERGVDDALAQFILQYAEYKEQRDYVSWLEQVKGFVDQ</sequence>
<dbReference type="AlphaFoldDB" id="A0AA38HFM8"/>
<keyword evidence="2" id="KW-1185">Reference proteome</keyword>
<organism evidence="1 2">
    <name type="scientific">Dioszegia hungarica</name>
    <dbReference type="NCBI Taxonomy" id="4972"/>
    <lineage>
        <taxon>Eukaryota</taxon>
        <taxon>Fungi</taxon>
        <taxon>Dikarya</taxon>
        <taxon>Basidiomycota</taxon>
        <taxon>Agaricomycotina</taxon>
        <taxon>Tremellomycetes</taxon>
        <taxon>Tremellales</taxon>
        <taxon>Bulleribasidiaceae</taxon>
        <taxon>Dioszegia</taxon>
    </lineage>
</organism>
<dbReference type="GO" id="GO:0005759">
    <property type="term" value="C:mitochondrial matrix"/>
    <property type="evidence" value="ECO:0007669"/>
    <property type="project" value="InterPro"/>
</dbReference>
<dbReference type="InterPro" id="IPR036561">
    <property type="entry name" value="MAM33_sf"/>
</dbReference>
<comment type="caution">
    <text evidence="1">The sequence shown here is derived from an EMBL/GenBank/DDBJ whole genome shotgun (WGS) entry which is preliminary data.</text>
</comment>
<dbReference type="RefSeq" id="XP_052949552.1">
    <property type="nucleotide sequence ID" value="XM_053086020.1"/>
</dbReference>
<dbReference type="GO" id="GO:0042256">
    <property type="term" value="P:cytosolic ribosome assembly"/>
    <property type="evidence" value="ECO:0007669"/>
    <property type="project" value="TreeGrafter"/>
</dbReference>
<evidence type="ECO:0000313" key="2">
    <source>
        <dbReference type="Proteomes" id="UP001164286"/>
    </source>
</evidence>
<proteinExistence type="predicted"/>
<dbReference type="SUPFAM" id="SSF54529">
    <property type="entry name" value="Mitochondrial glycoprotein MAM33-like"/>
    <property type="match status" value="1"/>
</dbReference>